<proteinExistence type="predicted"/>
<dbReference type="OrthoDB" id="9812260at2"/>
<dbReference type="PROSITE" id="PS50887">
    <property type="entry name" value="GGDEF"/>
    <property type="match status" value="1"/>
</dbReference>
<keyword evidence="7" id="KW-1185">Reference proteome</keyword>
<dbReference type="GO" id="GO:0005886">
    <property type="term" value="C:plasma membrane"/>
    <property type="evidence" value="ECO:0007669"/>
    <property type="project" value="TreeGrafter"/>
</dbReference>
<evidence type="ECO:0000313" key="6">
    <source>
        <dbReference type="EMBL" id="SHO66182.1"/>
    </source>
</evidence>
<evidence type="ECO:0000259" key="4">
    <source>
        <dbReference type="PROSITE" id="PS50110"/>
    </source>
</evidence>
<name>A0A1M7ZMY3_9HYPH</name>
<dbReference type="InterPro" id="IPR043128">
    <property type="entry name" value="Rev_trsase/Diguanyl_cyclase"/>
</dbReference>
<dbReference type="EC" id="2.7.7.65" evidence="1"/>
<reference evidence="6 7" key="1">
    <citation type="submission" date="2016-12" db="EMBL/GenBank/DDBJ databases">
        <authorList>
            <person name="Song W.-J."/>
            <person name="Kurnit D.M."/>
        </authorList>
    </citation>
    <scope>NUCLEOTIDE SEQUENCE [LARGE SCALE GENOMIC DNA]</scope>
    <source>
        <strain evidence="6 7">DSM 19599</strain>
    </source>
</reference>
<evidence type="ECO:0000313" key="7">
    <source>
        <dbReference type="Proteomes" id="UP000186406"/>
    </source>
</evidence>
<dbReference type="FunFam" id="3.30.70.270:FF:000001">
    <property type="entry name" value="Diguanylate cyclase domain protein"/>
    <property type="match status" value="1"/>
</dbReference>
<dbReference type="PANTHER" id="PTHR45138:SF9">
    <property type="entry name" value="DIGUANYLATE CYCLASE DGCM-RELATED"/>
    <property type="match status" value="1"/>
</dbReference>
<dbReference type="PROSITE" id="PS50110">
    <property type="entry name" value="RESPONSE_REGULATORY"/>
    <property type="match status" value="1"/>
</dbReference>
<evidence type="ECO:0000259" key="5">
    <source>
        <dbReference type="PROSITE" id="PS50887"/>
    </source>
</evidence>
<dbReference type="InterPro" id="IPR029787">
    <property type="entry name" value="Nucleotide_cyclase"/>
</dbReference>
<sequence length="311" mass="33457">MRILIADPSRTTQHVLAIILSEVGHEAVGVLCGTDALGALATDDSIDILITSFELPDMTGLDLCREARRLPADRSPLYIFAMSASVSDARIAEALDSGADDFIGKPPSRVEFFARLRAAQRVILAQNELVRLATVDLLTGLPNRRAFFLRAASLIRHAEQERSELALVLFDIDHFKSINDRFGHDAGDAVLRGIGEIVGRSGLRVARIGGEEFGLLIADVGFDHAMQRAEMLRSAVQAASFSTISDELNVTISLGIARYRHGETLSSLMKRADVALYAAKSAGRNRLLAAAEQMRPPADSLPMADAGGAPA</sequence>
<evidence type="ECO:0000256" key="2">
    <source>
        <dbReference type="ARBA" id="ARBA00034247"/>
    </source>
</evidence>
<dbReference type="SMART" id="SM00267">
    <property type="entry name" value="GGDEF"/>
    <property type="match status" value="1"/>
</dbReference>
<dbReference type="NCBIfam" id="TIGR00254">
    <property type="entry name" value="GGDEF"/>
    <property type="match status" value="1"/>
</dbReference>
<dbReference type="InterPro" id="IPR000160">
    <property type="entry name" value="GGDEF_dom"/>
</dbReference>
<dbReference type="STRING" id="1123029.SAMN02745172_02837"/>
<dbReference type="SUPFAM" id="SSF52172">
    <property type="entry name" value="CheY-like"/>
    <property type="match status" value="1"/>
</dbReference>
<dbReference type="EMBL" id="FRXO01000005">
    <property type="protein sequence ID" value="SHO66182.1"/>
    <property type="molecule type" value="Genomic_DNA"/>
</dbReference>
<dbReference type="Pfam" id="PF00990">
    <property type="entry name" value="GGDEF"/>
    <property type="match status" value="1"/>
</dbReference>
<gene>
    <name evidence="6" type="ORF">SAMN02745172_02837</name>
</gene>
<feature type="domain" description="Response regulatory" evidence="4">
    <location>
        <begin position="2"/>
        <end position="120"/>
    </location>
</feature>
<dbReference type="RefSeq" id="WP_073629729.1">
    <property type="nucleotide sequence ID" value="NZ_FRXO01000005.1"/>
</dbReference>
<dbReference type="InterPro" id="IPR050469">
    <property type="entry name" value="Diguanylate_Cyclase"/>
</dbReference>
<comment type="catalytic activity">
    <reaction evidence="2">
        <text>2 GTP = 3',3'-c-di-GMP + 2 diphosphate</text>
        <dbReference type="Rhea" id="RHEA:24898"/>
        <dbReference type="ChEBI" id="CHEBI:33019"/>
        <dbReference type="ChEBI" id="CHEBI:37565"/>
        <dbReference type="ChEBI" id="CHEBI:58805"/>
        <dbReference type="EC" id="2.7.7.65"/>
    </reaction>
</comment>
<organism evidence="6 7">
    <name type="scientific">Pseudoxanthobacter soli DSM 19599</name>
    <dbReference type="NCBI Taxonomy" id="1123029"/>
    <lineage>
        <taxon>Bacteria</taxon>
        <taxon>Pseudomonadati</taxon>
        <taxon>Pseudomonadota</taxon>
        <taxon>Alphaproteobacteria</taxon>
        <taxon>Hyphomicrobiales</taxon>
        <taxon>Segnochrobactraceae</taxon>
        <taxon>Pseudoxanthobacter</taxon>
    </lineage>
</organism>
<dbReference type="CDD" id="cd00156">
    <property type="entry name" value="REC"/>
    <property type="match status" value="1"/>
</dbReference>
<dbReference type="SUPFAM" id="SSF55073">
    <property type="entry name" value="Nucleotide cyclase"/>
    <property type="match status" value="1"/>
</dbReference>
<dbReference type="Pfam" id="PF00072">
    <property type="entry name" value="Response_reg"/>
    <property type="match status" value="1"/>
</dbReference>
<dbReference type="PANTHER" id="PTHR45138">
    <property type="entry name" value="REGULATORY COMPONENTS OF SENSORY TRANSDUCTION SYSTEM"/>
    <property type="match status" value="1"/>
</dbReference>
<dbReference type="GO" id="GO:0052621">
    <property type="term" value="F:diguanylate cyclase activity"/>
    <property type="evidence" value="ECO:0007669"/>
    <property type="project" value="UniProtKB-EC"/>
</dbReference>
<dbReference type="Proteomes" id="UP000186406">
    <property type="component" value="Unassembled WGS sequence"/>
</dbReference>
<dbReference type="AlphaFoldDB" id="A0A1M7ZMY3"/>
<comment type="caution">
    <text evidence="3">Lacks conserved residue(s) required for the propagation of feature annotation.</text>
</comment>
<dbReference type="Gene3D" id="3.30.70.270">
    <property type="match status" value="1"/>
</dbReference>
<dbReference type="CDD" id="cd01949">
    <property type="entry name" value="GGDEF"/>
    <property type="match status" value="1"/>
</dbReference>
<dbReference type="GO" id="GO:1902201">
    <property type="term" value="P:negative regulation of bacterial-type flagellum-dependent cell motility"/>
    <property type="evidence" value="ECO:0007669"/>
    <property type="project" value="TreeGrafter"/>
</dbReference>
<dbReference type="GO" id="GO:0043709">
    <property type="term" value="P:cell adhesion involved in single-species biofilm formation"/>
    <property type="evidence" value="ECO:0007669"/>
    <property type="project" value="TreeGrafter"/>
</dbReference>
<dbReference type="GO" id="GO:0000160">
    <property type="term" value="P:phosphorelay signal transduction system"/>
    <property type="evidence" value="ECO:0007669"/>
    <property type="project" value="InterPro"/>
</dbReference>
<accession>A0A1M7ZMY3</accession>
<dbReference type="InterPro" id="IPR011006">
    <property type="entry name" value="CheY-like_superfamily"/>
</dbReference>
<evidence type="ECO:0000256" key="3">
    <source>
        <dbReference type="PROSITE-ProRule" id="PRU00169"/>
    </source>
</evidence>
<dbReference type="SMART" id="SM00448">
    <property type="entry name" value="REC"/>
    <property type="match status" value="1"/>
</dbReference>
<dbReference type="InterPro" id="IPR001789">
    <property type="entry name" value="Sig_transdc_resp-reg_receiver"/>
</dbReference>
<dbReference type="Gene3D" id="3.40.50.2300">
    <property type="match status" value="1"/>
</dbReference>
<feature type="domain" description="GGDEF" evidence="5">
    <location>
        <begin position="163"/>
        <end position="292"/>
    </location>
</feature>
<evidence type="ECO:0000256" key="1">
    <source>
        <dbReference type="ARBA" id="ARBA00012528"/>
    </source>
</evidence>
<protein>
    <recommendedName>
        <fullName evidence="1">diguanylate cyclase</fullName>
        <ecNumber evidence="1">2.7.7.65</ecNumber>
    </recommendedName>
</protein>